<evidence type="ECO:0000313" key="1">
    <source>
        <dbReference type="EMBL" id="GBB95661.1"/>
    </source>
</evidence>
<gene>
    <name evidence="2" type="ORF">RCL2_001976500</name>
    <name evidence="1" type="ORF">RclHR1_02590006</name>
</gene>
<comment type="caution">
    <text evidence="1">The sequence shown here is derived from an EMBL/GenBank/DDBJ whole genome shotgun (WGS) entry which is preliminary data.</text>
</comment>
<dbReference type="Proteomes" id="UP000247702">
    <property type="component" value="Unassembled WGS sequence"/>
</dbReference>
<sequence length="108" mass="12668">MSGPLYDMIQRGEFVALYGVIALKVISSHLEKELNERNERKCLDFVLWSNFVASSQLIDCMMMYNTFKEMVNNFITLDIAKKLLDILRTVFSILYKFMTLKKKDKQIS</sequence>
<name>A0A2Z6RFE2_9GLOM</name>
<proteinExistence type="predicted"/>
<accession>A0A2Z6RFE2</accession>
<dbReference type="AlphaFoldDB" id="A0A2Z6RFE2"/>
<keyword evidence="3" id="KW-1185">Reference proteome</keyword>
<dbReference type="EMBL" id="BEXD01001768">
    <property type="protein sequence ID" value="GBB95661.1"/>
    <property type="molecule type" value="Genomic_DNA"/>
</dbReference>
<dbReference type="OrthoDB" id="10476524at2759"/>
<organism evidence="1 3">
    <name type="scientific">Rhizophagus clarus</name>
    <dbReference type="NCBI Taxonomy" id="94130"/>
    <lineage>
        <taxon>Eukaryota</taxon>
        <taxon>Fungi</taxon>
        <taxon>Fungi incertae sedis</taxon>
        <taxon>Mucoromycota</taxon>
        <taxon>Glomeromycotina</taxon>
        <taxon>Glomeromycetes</taxon>
        <taxon>Glomerales</taxon>
        <taxon>Glomeraceae</taxon>
        <taxon>Rhizophagus</taxon>
    </lineage>
</organism>
<evidence type="ECO:0000313" key="2">
    <source>
        <dbReference type="EMBL" id="GES93003.1"/>
    </source>
</evidence>
<evidence type="ECO:0000313" key="3">
    <source>
        <dbReference type="Proteomes" id="UP000247702"/>
    </source>
</evidence>
<dbReference type="EMBL" id="BLAL01000218">
    <property type="protein sequence ID" value="GES93003.1"/>
    <property type="molecule type" value="Genomic_DNA"/>
</dbReference>
<reference evidence="1 3" key="1">
    <citation type="submission" date="2017-11" db="EMBL/GenBank/DDBJ databases">
        <title>The genome of Rhizophagus clarus HR1 reveals common genetic basis of auxotrophy among arbuscular mycorrhizal fungi.</title>
        <authorList>
            <person name="Kobayashi Y."/>
        </authorList>
    </citation>
    <scope>NUCLEOTIDE SEQUENCE [LARGE SCALE GENOMIC DNA]</scope>
    <source>
        <strain evidence="1 3">HR1</strain>
    </source>
</reference>
<protein>
    <submittedName>
        <fullName evidence="1">Uncharacterized protein</fullName>
    </submittedName>
</protein>
<dbReference type="Proteomes" id="UP000615446">
    <property type="component" value="Unassembled WGS sequence"/>
</dbReference>
<reference evidence="2" key="2">
    <citation type="submission" date="2019-10" db="EMBL/GenBank/DDBJ databases">
        <title>Conservation and host-specific expression of non-tandemly repeated heterogenous ribosome RNA gene in arbuscular mycorrhizal fungi.</title>
        <authorList>
            <person name="Maeda T."/>
            <person name="Kobayashi Y."/>
            <person name="Nakagawa T."/>
            <person name="Ezawa T."/>
            <person name="Yamaguchi K."/>
            <person name="Bino T."/>
            <person name="Nishimoto Y."/>
            <person name="Shigenobu S."/>
            <person name="Kawaguchi M."/>
        </authorList>
    </citation>
    <scope>NUCLEOTIDE SEQUENCE</scope>
    <source>
        <strain evidence="2">HR1</strain>
    </source>
</reference>